<organism evidence="11 12">
    <name type="scientific">Microbotryum saponariae</name>
    <dbReference type="NCBI Taxonomy" id="289078"/>
    <lineage>
        <taxon>Eukaryota</taxon>
        <taxon>Fungi</taxon>
        <taxon>Dikarya</taxon>
        <taxon>Basidiomycota</taxon>
        <taxon>Pucciniomycotina</taxon>
        <taxon>Microbotryomycetes</taxon>
        <taxon>Microbotryales</taxon>
        <taxon>Microbotryaceae</taxon>
        <taxon>Microbotryum</taxon>
    </lineage>
</organism>
<dbReference type="AlphaFoldDB" id="A0A2X0MSM1"/>
<dbReference type="Gene3D" id="3.40.1280.30">
    <property type="match status" value="1"/>
</dbReference>
<dbReference type="GO" id="GO:0005634">
    <property type="term" value="C:nucleus"/>
    <property type="evidence" value="ECO:0007669"/>
    <property type="project" value="TreeGrafter"/>
</dbReference>
<reference evidence="12" key="1">
    <citation type="submission" date="2016-10" db="EMBL/GenBank/DDBJ databases">
        <authorList>
            <person name="Jeantristanb JTB J.-T."/>
            <person name="Ricardo R."/>
        </authorList>
    </citation>
    <scope>NUCLEOTIDE SEQUENCE [LARGE SCALE GENOMIC DNA]</scope>
</reference>
<protein>
    <recommendedName>
        <fullName evidence="2">tRNA (guanine(9)-N1)-methyltransferase</fullName>
        <ecNumber evidence="1">2.1.1.221</ecNumber>
    </recommendedName>
    <alternativeName>
        <fullName evidence="7">tRNA methyltransferase 10</fullName>
    </alternativeName>
    <alternativeName>
        <fullName evidence="6">tRNA(m1G9)-methyltransferase</fullName>
    </alternativeName>
</protein>
<sequence>MSSEDFSAPLAPTTAAPDSASQPTPSEVAIAGPSVPSNEHNPTHPPQPSTSASSVPIVDENGRTLSKNALKKLKKAAAREATKAFRRQQERASRKAKQARKRQLVAEGVLDKEELESVASRKRRRLREAGGRVVPHGAKVIIDLGFDELMTENVSHVQSGWHRMGQRVQVIDSRSQEVKSMSSQLGFCYSANRNALKPFDLIMTSLSGRLKQRLDSTKGTPHEHWKGVRWMTDSYTALYDPSTATAPSTTSSTTASTEASTSTLSPTATTTATPTESEAAAQAGPTPVEADPLPALDKSSFIYLTGDSTNVLTTIDPTKTYILGGIVDRNRYKSLCLDKALQHGIGHAQLPIGEYLAEMPTRKVLTVNQVYDIMVQFVECGDWEKALRDVMPLRKMTHGTPGHKKTGERKVKIKEAEARAEGVYVAKDEMADEDDGVDGAQDDEDDDDDASDAVPSDEGEEGMSGISEAGNDDVEPSVATCHSLHCHI</sequence>
<dbReference type="PROSITE" id="PS51675">
    <property type="entry name" value="SAM_MT_TRM10"/>
    <property type="match status" value="1"/>
</dbReference>
<dbReference type="PANTHER" id="PTHR13563:SF13">
    <property type="entry name" value="TRNA METHYLTRANSFERASE 10 HOMOLOG A"/>
    <property type="match status" value="1"/>
</dbReference>
<dbReference type="OrthoDB" id="278300at2759"/>
<feature type="region of interest" description="Disordered" evidence="9">
    <location>
        <begin position="243"/>
        <end position="293"/>
    </location>
</feature>
<dbReference type="PANTHER" id="PTHR13563">
    <property type="entry name" value="TRNA (GUANINE-9-) METHYLTRANSFERASE"/>
    <property type="match status" value="1"/>
</dbReference>
<evidence type="ECO:0000256" key="2">
    <source>
        <dbReference type="ARBA" id="ARBA00020451"/>
    </source>
</evidence>
<feature type="domain" description="SAM-dependent MTase TRM10-type" evidence="10">
    <location>
        <begin position="149"/>
        <end position="398"/>
    </location>
</feature>
<keyword evidence="3" id="KW-0489">Methyltransferase</keyword>
<evidence type="ECO:0000256" key="9">
    <source>
        <dbReference type="SAM" id="MobiDB-lite"/>
    </source>
</evidence>
<evidence type="ECO:0000256" key="7">
    <source>
        <dbReference type="ARBA" id="ARBA00032166"/>
    </source>
</evidence>
<dbReference type="CDD" id="cd18089">
    <property type="entry name" value="SPOUT_Trm10-like"/>
    <property type="match status" value="1"/>
</dbReference>
<dbReference type="Proteomes" id="UP000249723">
    <property type="component" value="Unassembled WGS sequence"/>
</dbReference>
<dbReference type="STRING" id="289078.A0A2X0MSM1"/>
<evidence type="ECO:0000256" key="8">
    <source>
        <dbReference type="ARBA" id="ARBA00048434"/>
    </source>
</evidence>
<evidence type="ECO:0000256" key="4">
    <source>
        <dbReference type="ARBA" id="ARBA00022679"/>
    </source>
</evidence>
<dbReference type="EC" id="2.1.1.221" evidence="1"/>
<dbReference type="InterPro" id="IPR007356">
    <property type="entry name" value="tRNA_m1G_MeTrfase_euk"/>
</dbReference>
<evidence type="ECO:0000256" key="3">
    <source>
        <dbReference type="ARBA" id="ARBA00022603"/>
    </source>
</evidence>
<feature type="region of interest" description="Disordered" evidence="9">
    <location>
        <begin position="1"/>
        <end position="65"/>
    </location>
</feature>
<name>A0A2X0MSM1_9BASI</name>
<feature type="compositionally biased region" description="Acidic residues" evidence="9">
    <location>
        <begin position="430"/>
        <end position="461"/>
    </location>
</feature>
<evidence type="ECO:0000256" key="1">
    <source>
        <dbReference type="ARBA" id="ARBA00012797"/>
    </source>
</evidence>
<gene>
    <name evidence="11" type="ORF">BZ3500_MVSOF-1268-A1-R1_CHR1-3G02141</name>
</gene>
<keyword evidence="5" id="KW-0949">S-adenosyl-L-methionine</keyword>
<dbReference type="GO" id="GO:0052905">
    <property type="term" value="F:tRNA (guanosine(9)-N1)-methyltransferase activity"/>
    <property type="evidence" value="ECO:0007669"/>
    <property type="project" value="UniProtKB-EC"/>
</dbReference>
<accession>A0A2X0MSM1</accession>
<keyword evidence="4" id="KW-0808">Transferase</keyword>
<evidence type="ECO:0000256" key="6">
    <source>
        <dbReference type="ARBA" id="ARBA00031792"/>
    </source>
</evidence>
<dbReference type="GO" id="GO:0002939">
    <property type="term" value="P:tRNA N1-guanine methylation"/>
    <property type="evidence" value="ECO:0007669"/>
    <property type="project" value="TreeGrafter"/>
</dbReference>
<feature type="compositionally biased region" description="Low complexity" evidence="9">
    <location>
        <begin position="243"/>
        <end position="281"/>
    </location>
</feature>
<dbReference type="GO" id="GO:0000049">
    <property type="term" value="F:tRNA binding"/>
    <property type="evidence" value="ECO:0007669"/>
    <property type="project" value="TreeGrafter"/>
</dbReference>
<keyword evidence="12" id="KW-1185">Reference proteome</keyword>
<evidence type="ECO:0000259" key="10">
    <source>
        <dbReference type="PROSITE" id="PS51675"/>
    </source>
</evidence>
<dbReference type="EMBL" id="FMWP01000014">
    <property type="protein sequence ID" value="SCZ90676.1"/>
    <property type="molecule type" value="Genomic_DNA"/>
</dbReference>
<comment type="catalytic activity">
    <reaction evidence="8">
        <text>guanosine(9) in tRNA + S-adenosyl-L-methionine = N(1)-methylguanosine(9) in tRNA + S-adenosyl-L-homocysteine + H(+)</text>
        <dbReference type="Rhea" id="RHEA:43156"/>
        <dbReference type="Rhea" id="RHEA-COMP:10367"/>
        <dbReference type="Rhea" id="RHEA-COMP:10368"/>
        <dbReference type="ChEBI" id="CHEBI:15378"/>
        <dbReference type="ChEBI" id="CHEBI:57856"/>
        <dbReference type="ChEBI" id="CHEBI:59789"/>
        <dbReference type="ChEBI" id="CHEBI:73542"/>
        <dbReference type="ChEBI" id="CHEBI:74269"/>
        <dbReference type="EC" id="2.1.1.221"/>
    </reaction>
</comment>
<proteinExistence type="predicted"/>
<dbReference type="InterPro" id="IPR028564">
    <property type="entry name" value="MT_TRM10-typ"/>
</dbReference>
<evidence type="ECO:0000256" key="5">
    <source>
        <dbReference type="ARBA" id="ARBA00022691"/>
    </source>
</evidence>
<evidence type="ECO:0000313" key="12">
    <source>
        <dbReference type="Proteomes" id="UP000249723"/>
    </source>
</evidence>
<feature type="region of interest" description="Disordered" evidence="9">
    <location>
        <begin position="422"/>
        <end position="476"/>
    </location>
</feature>
<dbReference type="InterPro" id="IPR038459">
    <property type="entry name" value="MT_TRM10-typ_sf"/>
</dbReference>
<evidence type="ECO:0000313" key="11">
    <source>
        <dbReference type="EMBL" id="SCZ90676.1"/>
    </source>
</evidence>